<evidence type="ECO:0000256" key="2">
    <source>
        <dbReference type="PROSITE-ProRule" id="PRU00708"/>
    </source>
</evidence>
<dbReference type="InterPro" id="IPR046848">
    <property type="entry name" value="E_motif"/>
</dbReference>
<proteinExistence type="predicted"/>
<dbReference type="FunFam" id="1.25.40.10:FF:000790">
    <property type="entry name" value="Pentatricopeptide repeat-containing protein"/>
    <property type="match status" value="1"/>
</dbReference>
<dbReference type="Gene3D" id="1.25.40.10">
    <property type="entry name" value="Tetratricopeptide repeat domain"/>
    <property type="match status" value="3"/>
</dbReference>
<protein>
    <recommendedName>
        <fullName evidence="5">Pentatricopeptide repeat-containing protein</fullName>
    </recommendedName>
</protein>
<dbReference type="GO" id="GO:0009451">
    <property type="term" value="P:RNA modification"/>
    <property type="evidence" value="ECO:0007669"/>
    <property type="project" value="InterPro"/>
</dbReference>
<feature type="repeat" description="PPR" evidence="2">
    <location>
        <begin position="248"/>
        <end position="278"/>
    </location>
</feature>
<name>A0A7N0TA22_KALFE</name>
<evidence type="ECO:0000256" key="1">
    <source>
        <dbReference type="ARBA" id="ARBA00022737"/>
    </source>
</evidence>
<dbReference type="Proteomes" id="UP000594263">
    <property type="component" value="Unplaced"/>
</dbReference>
<sequence length="453" mass="49297">MCLRRFSTWSSAIRNTASSTSPSNAVHLFTQMLRQPLPADSFSLLYTLKSSAGIKHYGLISSLHSHVTKTGFCSHLYVATALLNAYAVTRLGAARQLFDEMPERNTVTWNVMISGYARAGDLVQARLVFDRMPEKGVASWAALISGCINHGQLEQGLGLCRQMMMVGNGGVRGGGGIIPDHFVLVSVLAGCSRIGSVGLLAGKSVHAFVTKSGLKLGVELGSAMVDMYAKCGVVDSATKVAGRMTEWNVTTWTLLICGLAQNGHGQEAVSLFKMIDQKQEQEKEDGTGSVPIRPNEMTFTAVLSACAQAGLVQEGQKYFNLLKNSAMEVKIQHYGCMVDLYGKAGRLDDAYQIINEMELPPNNVVWGSFLAACKVHKQLETAERVIEQVLATVKPEEDGGVYSLICDLYTMLEKWDDAERIRSLMVNRKVKKARGSSFIFGPLPALCLRSEGL</sequence>
<evidence type="ECO:0000313" key="4">
    <source>
        <dbReference type="Proteomes" id="UP000594263"/>
    </source>
</evidence>
<feature type="repeat" description="PPR" evidence="2">
    <location>
        <begin position="295"/>
        <end position="329"/>
    </location>
</feature>
<dbReference type="NCBIfam" id="TIGR00756">
    <property type="entry name" value="PPR"/>
    <property type="match status" value="3"/>
</dbReference>
<organism evidence="3 4">
    <name type="scientific">Kalanchoe fedtschenkoi</name>
    <name type="common">Lavender scallops</name>
    <name type="synonym">South American air plant</name>
    <dbReference type="NCBI Taxonomy" id="63787"/>
    <lineage>
        <taxon>Eukaryota</taxon>
        <taxon>Viridiplantae</taxon>
        <taxon>Streptophyta</taxon>
        <taxon>Embryophyta</taxon>
        <taxon>Tracheophyta</taxon>
        <taxon>Spermatophyta</taxon>
        <taxon>Magnoliopsida</taxon>
        <taxon>eudicotyledons</taxon>
        <taxon>Gunneridae</taxon>
        <taxon>Pentapetalae</taxon>
        <taxon>Saxifragales</taxon>
        <taxon>Crassulaceae</taxon>
        <taxon>Kalanchoe</taxon>
    </lineage>
</organism>
<evidence type="ECO:0008006" key="5">
    <source>
        <dbReference type="Google" id="ProtNLM"/>
    </source>
</evidence>
<dbReference type="Pfam" id="PF20431">
    <property type="entry name" value="E_motif"/>
    <property type="match status" value="1"/>
</dbReference>
<dbReference type="Gramene" id="Kaladp0029s0152.1.v1.1">
    <property type="protein sequence ID" value="Kaladp0029s0152.1.v1.1.CDS.1"/>
    <property type="gene ID" value="Kaladp0029s0152.v1.1"/>
</dbReference>
<dbReference type="PROSITE" id="PS51375">
    <property type="entry name" value="PPR"/>
    <property type="match status" value="3"/>
</dbReference>
<dbReference type="InterPro" id="IPR046960">
    <property type="entry name" value="PPR_At4g14850-like_plant"/>
</dbReference>
<keyword evidence="4" id="KW-1185">Reference proteome</keyword>
<dbReference type="AlphaFoldDB" id="A0A7N0TA22"/>
<dbReference type="Pfam" id="PF01535">
    <property type="entry name" value="PPR"/>
    <property type="match status" value="5"/>
</dbReference>
<accession>A0A7N0TA22</accession>
<dbReference type="PANTHER" id="PTHR47926">
    <property type="entry name" value="PENTATRICOPEPTIDE REPEAT-CONTAINING PROTEIN"/>
    <property type="match status" value="1"/>
</dbReference>
<dbReference type="EnsemblPlants" id="Kaladp0029s0152.1.v1.1">
    <property type="protein sequence ID" value="Kaladp0029s0152.1.v1.1.CDS.1"/>
    <property type="gene ID" value="Kaladp0029s0152.v1.1"/>
</dbReference>
<dbReference type="PANTHER" id="PTHR47926:SF452">
    <property type="entry name" value="PENTATRICOPEPTIDE REPEAT-CONTAINING PROTEIN"/>
    <property type="match status" value="1"/>
</dbReference>
<dbReference type="OMA" id="FNSHVYV"/>
<feature type="repeat" description="PPR" evidence="2">
    <location>
        <begin position="105"/>
        <end position="139"/>
    </location>
</feature>
<keyword evidence="1" id="KW-0677">Repeat</keyword>
<dbReference type="GO" id="GO:0003723">
    <property type="term" value="F:RNA binding"/>
    <property type="evidence" value="ECO:0007669"/>
    <property type="project" value="InterPro"/>
</dbReference>
<evidence type="ECO:0000313" key="3">
    <source>
        <dbReference type="EnsemblPlants" id="Kaladp0029s0152.1.v1.1.CDS.1"/>
    </source>
</evidence>
<dbReference type="InterPro" id="IPR002885">
    <property type="entry name" value="PPR_rpt"/>
</dbReference>
<dbReference type="InterPro" id="IPR011990">
    <property type="entry name" value="TPR-like_helical_dom_sf"/>
</dbReference>
<reference evidence="3" key="1">
    <citation type="submission" date="2021-01" db="UniProtKB">
        <authorList>
            <consortium name="EnsemblPlants"/>
        </authorList>
    </citation>
    <scope>IDENTIFICATION</scope>
</reference>